<protein>
    <submittedName>
        <fullName evidence="1">Uncharacterized protein</fullName>
    </submittedName>
</protein>
<reference evidence="2" key="1">
    <citation type="journal article" date="2019" name="Int. J. Syst. Evol. Microbiol.">
        <title>The Global Catalogue of Microorganisms (GCM) 10K type strain sequencing project: providing services to taxonomists for standard genome sequencing and annotation.</title>
        <authorList>
            <consortium name="The Broad Institute Genomics Platform"/>
            <consortium name="The Broad Institute Genome Sequencing Center for Infectious Disease"/>
            <person name="Wu L."/>
            <person name="Ma J."/>
        </authorList>
    </citation>
    <scope>NUCLEOTIDE SEQUENCE [LARGE SCALE GENOMIC DNA]</scope>
    <source>
        <strain evidence="2">CCUG 30340</strain>
    </source>
</reference>
<comment type="caution">
    <text evidence="1">The sequence shown here is derived from an EMBL/GenBank/DDBJ whole genome shotgun (WGS) entry which is preliminary data.</text>
</comment>
<evidence type="ECO:0000313" key="1">
    <source>
        <dbReference type="EMBL" id="MFC4822514.1"/>
    </source>
</evidence>
<proteinExistence type="predicted"/>
<dbReference type="RefSeq" id="WP_380022847.1">
    <property type="nucleotide sequence ID" value="NZ_JBHSHD010000017.1"/>
</dbReference>
<name>A0ABV9R3X4_9GAMM</name>
<organism evidence="1 2">
    <name type="scientific">Dokdonella ginsengisoli</name>
    <dbReference type="NCBI Taxonomy" id="363846"/>
    <lineage>
        <taxon>Bacteria</taxon>
        <taxon>Pseudomonadati</taxon>
        <taxon>Pseudomonadota</taxon>
        <taxon>Gammaproteobacteria</taxon>
        <taxon>Lysobacterales</taxon>
        <taxon>Rhodanobacteraceae</taxon>
        <taxon>Dokdonella</taxon>
    </lineage>
</organism>
<keyword evidence="2" id="KW-1185">Reference proteome</keyword>
<dbReference type="Proteomes" id="UP001595886">
    <property type="component" value="Unassembled WGS sequence"/>
</dbReference>
<evidence type="ECO:0000313" key="2">
    <source>
        <dbReference type="Proteomes" id="UP001595886"/>
    </source>
</evidence>
<gene>
    <name evidence="1" type="ORF">ACFO6Q_19500</name>
</gene>
<accession>A0ABV9R3X4</accession>
<dbReference type="EMBL" id="JBHSHD010000017">
    <property type="protein sequence ID" value="MFC4822514.1"/>
    <property type="molecule type" value="Genomic_DNA"/>
</dbReference>
<sequence>MNRCNRLRGSEWKNVGASDELTGRKTEGMTPEQLRTYQILLDAMELRQRTVSENQKFCADASPQMLDSLVPNIAQAARLGDEDARACYLGRGPLYDSRGLLEHPESLQSYRDDARSLIESGLTAGDWRVVDLLQQAYEPGAQGLLAGVVGTDPAQHYRYLKLYRLGAEEHRVAQLDRQLAAAAANLSPAELAQADEWAQSNLPNFRGPSTAGTPQGWDACAFAGN</sequence>